<reference evidence="2 3" key="1">
    <citation type="submission" date="2024-08" db="EMBL/GenBank/DDBJ databases">
        <authorList>
            <person name="Cucini C."/>
            <person name="Frati F."/>
        </authorList>
    </citation>
    <scope>NUCLEOTIDE SEQUENCE [LARGE SCALE GENOMIC DNA]</scope>
</reference>
<evidence type="ECO:0000256" key="1">
    <source>
        <dbReference type="SAM" id="MobiDB-lite"/>
    </source>
</evidence>
<organism evidence="2 3">
    <name type="scientific">Orchesella dallaii</name>
    <dbReference type="NCBI Taxonomy" id="48710"/>
    <lineage>
        <taxon>Eukaryota</taxon>
        <taxon>Metazoa</taxon>
        <taxon>Ecdysozoa</taxon>
        <taxon>Arthropoda</taxon>
        <taxon>Hexapoda</taxon>
        <taxon>Collembola</taxon>
        <taxon>Entomobryomorpha</taxon>
        <taxon>Entomobryoidea</taxon>
        <taxon>Orchesellidae</taxon>
        <taxon>Orchesellinae</taxon>
        <taxon>Orchesella</taxon>
    </lineage>
</organism>
<feature type="compositionally biased region" description="Acidic residues" evidence="1">
    <location>
        <begin position="43"/>
        <end position="59"/>
    </location>
</feature>
<feature type="compositionally biased region" description="Basic residues" evidence="1">
    <location>
        <begin position="27"/>
        <end position="38"/>
    </location>
</feature>
<feature type="region of interest" description="Disordered" evidence="1">
    <location>
        <begin position="1"/>
        <end position="71"/>
    </location>
</feature>
<accession>A0ABP1S376</accession>
<evidence type="ECO:0000313" key="2">
    <source>
        <dbReference type="EMBL" id="CAL8143104.1"/>
    </source>
</evidence>
<proteinExistence type="predicted"/>
<comment type="caution">
    <text evidence="2">The sequence shown here is derived from an EMBL/GenBank/DDBJ whole genome shotgun (WGS) entry which is preliminary data.</text>
</comment>
<sequence>MWLKKLQKEKKGRKVPERSPDPDQKKKLEKRSKKKLQSKKAEDEPEDEKTLDPVDDETGGESTAKKDLFEGETVIGLGDTPSITAEADGLMAAPTAAAEEEPGDWMYPSSDSEDEEEVQRKRKLFFAPPWDDAVRLIKPLAHIFKVTLPSGCCCSVEDLPGPPLLRVVKQAYLGAGSARSLIEASRYYTMDGSVIKFLFNGSIQILTARGVTTNVTELAAKYE</sequence>
<feature type="compositionally biased region" description="Basic residues" evidence="1">
    <location>
        <begin position="1"/>
        <end position="13"/>
    </location>
</feature>
<dbReference type="EMBL" id="CAXLJM020000151">
    <property type="protein sequence ID" value="CAL8143104.1"/>
    <property type="molecule type" value="Genomic_DNA"/>
</dbReference>
<feature type="compositionally biased region" description="Basic and acidic residues" evidence="1">
    <location>
        <begin position="14"/>
        <end position="26"/>
    </location>
</feature>
<dbReference type="Proteomes" id="UP001642540">
    <property type="component" value="Unassembled WGS sequence"/>
</dbReference>
<gene>
    <name evidence="2" type="ORF">ODALV1_LOCUS29266</name>
</gene>
<keyword evidence="3" id="KW-1185">Reference proteome</keyword>
<name>A0ABP1S376_9HEXA</name>
<evidence type="ECO:0000313" key="3">
    <source>
        <dbReference type="Proteomes" id="UP001642540"/>
    </source>
</evidence>
<protein>
    <submittedName>
        <fullName evidence="2">Uncharacterized protein</fullName>
    </submittedName>
</protein>